<feature type="compositionally biased region" description="Low complexity" evidence="5">
    <location>
        <begin position="424"/>
        <end position="444"/>
    </location>
</feature>
<dbReference type="OrthoDB" id="5498166at2"/>
<dbReference type="eggNOG" id="COG0515">
    <property type="taxonomic scope" value="Bacteria"/>
</dbReference>
<reference evidence="8 9" key="1">
    <citation type="submission" date="2013-05" db="EMBL/GenBank/DDBJ databases">
        <title>Genome assembly of Chondromyces apiculatus DSM 436.</title>
        <authorList>
            <person name="Sharma G."/>
            <person name="Khatri I."/>
            <person name="Kaur C."/>
            <person name="Mayilraj S."/>
            <person name="Subramanian S."/>
        </authorList>
    </citation>
    <scope>NUCLEOTIDE SEQUENCE [LARGE SCALE GENOMIC DNA]</scope>
    <source>
        <strain evidence="8 9">DSM 436</strain>
    </source>
</reference>
<evidence type="ECO:0000256" key="3">
    <source>
        <dbReference type="ARBA" id="ARBA00022777"/>
    </source>
</evidence>
<dbReference type="GO" id="GO:0005524">
    <property type="term" value="F:ATP binding"/>
    <property type="evidence" value="ECO:0007669"/>
    <property type="project" value="UniProtKB-KW"/>
</dbReference>
<evidence type="ECO:0000313" key="9">
    <source>
        <dbReference type="Proteomes" id="UP000019678"/>
    </source>
</evidence>
<evidence type="ECO:0000256" key="2">
    <source>
        <dbReference type="ARBA" id="ARBA00022741"/>
    </source>
</evidence>
<dbReference type="STRING" id="1192034.CAP_4343"/>
<evidence type="ECO:0000256" key="5">
    <source>
        <dbReference type="SAM" id="MobiDB-lite"/>
    </source>
</evidence>
<dbReference type="Gene3D" id="3.30.200.20">
    <property type="entry name" value="Phosphorylase Kinase, domain 1"/>
    <property type="match status" value="1"/>
</dbReference>
<dbReference type="Gene3D" id="1.10.510.10">
    <property type="entry name" value="Transferase(Phosphotransferase) domain 1"/>
    <property type="match status" value="1"/>
</dbReference>
<dbReference type="InterPro" id="IPR011009">
    <property type="entry name" value="Kinase-like_dom_sf"/>
</dbReference>
<sequence length="629" mass="67821">MISDRYRLVELLARGGMGAVYKAEHLLLRKWVAVKLLHPHTRGLAEHVQRFEREAIAGAHLQHPNIATATDFGKLPDGAYFLVLEYVRGISLRDLMRNGPIDPARAARIARQIASALAAAHQHGIIHRDLKPNNVMLDPAQGDLVKVVDFGLAKVPLDRLDMTDRNTEGRPAHRAITQKNMVFGTVAYMAPEAGGGMDKVDERSDLYALGIILYEMLTGRHPFDATERFELFQQHCTTPPPPFRERAPQLEIAPELEAIVMRLLRKEPPQRFAIAHDLVDALDAAVPQLRPASRSGSSPDLGDIKDLAPSSVRSVLVAPSSSRPDEGALRDLIPPAPPPLSVRTPAALAAMAPPLPAAARGSSPVLPTASTLASLSAQPAASTSQAFPAPQKRGTSRALIAGIAVAAAAIGLVLVFVLPSSSTTTTATDPATAQSGAPTSVPTAATPPPAQDRDRLINAAKHQEWASGEESLIRLIQTAPESLRDPALRQAIPVIASKILGRDDERATLVLNTLDKQLAPEGYEMLYDIAASERSERATERAMDVLHRPDVLPRLSPAIKIALELREAPCKKKPKLFERAVSEGDARLIPVLEGLRASSCKTRGDRCCLNTNPSLVRSLKALRARVVTP</sequence>
<dbReference type="InterPro" id="IPR008271">
    <property type="entry name" value="Ser/Thr_kinase_AS"/>
</dbReference>
<evidence type="ECO:0000256" key="6">
    <source>
        <dbReference type="SAM" id="Phobius"/>
    </source>
</evidence>
<feature type="domain" description="Protein kinase" evidence="7">
    <location>
        <begin position="6"/>
        <end position="286"/>
    </location>
</feature>
<name>A0A017T6N8_9BACT</name>
<dbReference type="PANTHER" id="PTHR43289:SF6">
    <property type="entry name" value="SERINE_THREONINE-PROTEIN KINASE NEKL-3"/>
    <property type="match status" value="1"/>
</dbReference>
<accession>A0A017T6N8</accession>
<feature type="region of interest" description="Disordered" evidence="5">
    <location>
        <begin position="424"/>
        <end position="452"/>
    </location>
</feature>
<dbReference type="InterPro" id="IPR000719">
    <property type="entry name" value="Prot_kinase_dom"/>
</dbReference>
<dbReference type="SMART" id="SM00220">
    <property type="entry name" value="S_TKc"/>
    <property type="match status" value="1"/>
</dbReference>
<dbReference type="Proteomes" id="UP000019678">
    <property type="component" value="Unassembled WGS sequence"/>
</dbReference>
<evidence type="ECO:0000256" key="4">
    <source>
        <dbReference type="ARBA" id="ARBA00022840"/>
    </source>
</evidence>
<evidence type="ECO:0000313" key="8">
    <source>
        <dbReference type="EMBL" id="EYF04667.1"/>
    </source>
</evidence>
<comment type="caution">
    <text evidence="8">The sequence shown here is derived from an EMBL/GenBank/DDBJ whole genome shotgun (WGS) entry which is preliminary data.</text>
</comment>
<proteinExistence type="predicted"/>
<feature type="region of interest" description="Disordered" evidence="5">
    <location>
        <begin position="315"/>
        <end position="337"/>
    </location>
</feature>
<dbReference type="PANTHER" id="PTHR43289">
    <property type="entry name" value="MITOGEN-ACTIVATED PROTEIN KINASE KINASE KINASE 20-RELATED"/>
    <property type="match status" value="1"/>
</dbReference>
<dbReference type="GO" id="GO:0004674">
    <property type="term" value="F:protein serine/threonine kinase activity"/>
    <property type="evidence" value="ECO:0007669"/>
    <property type="project" value="UniProtKB-KW"/>
</dbReference>
<keyword evidence="1" id="KW-0808">Transferase</keyword>
<gene>
    <name evidence="8" type="ORF">CAP_4343</name>
</gene>
<keyword evidence="9" id="KW-1185">Reference proteome</keyword>
<evidence type="ECO:0000259" key="7">
    <source>
        <dbReference type="PROSITE" id="PS50011"/>
    </source>
</evidence>
<dbReference type="CDD" id="cd14014">
    <property type="entry name" value="STKc_PknB_like"/>
    <property type="match status" value="1"/>
</dbReference>
<dbReference type="PROSITE" id="PS00108">
    <property type="entry name" value="PROTEIN_KINASE_ST"/>
    <property type="match status" value="1"/>
</dbReference>
<keyword evidence="3 8" id="KW-0418">Kinase</keyword>
<evidence type="ECO:0000256" key="1">
    <source>
        <dbReference type="ARBA" id="ARBA00022679"/>
    </source>
</evidence>
<keyword evidence="6" id="KW-0812">Transmembrane</keyword>
<organism evidence="8 9">
    <name type="scientific">Chondromyces apiculatus DSM 436</name>
    <dbReference type="NCBI Taxonomy" id="1192034"/>
    <lineage>
        <taxon>Bacteria</taxon>
        <taxon>Pseudomonadati</taxon>
        <taxon>Myxococcota</taxon>
        <taxon>Polyangia</taxon>
        <taxon>Polyangiales</taxon>
        <taxon>Polyangiaceae</taxon>
        <taxon>Chondromyces</taxon>
    </lineage>
</organism>
<protein>
    <submittedName>
        <fullName evidence="8">Serine/threonine protein kinase</fullName>
    </submittedName>
</protein>
<dbReference type="Pfam" id="PF00069">
    <property type="entry name" value="Pkinase"/>
    <property type="match status" value="1"/>
</dbReference>
<keyword evidence="4" id="KW-0067">ATP-binding</keyword>
<keyword evidence="6" id="KW-0472">Membrane</keyword>
<keyword evidence="6" id="KW-1133">Transmembrane helix</keyword>
<dbReference type="EMBL" id="ASRX01000031">
    <property type="protein sequence ID" value="EYF04667.1"/>
    <property type="molecule type" value="Genomic_DNA"/>
</dbReference>
<keyword evidence="2" id="KW-0547">Nucleotide-binding</keyword>
<dbReference type="PROSITE" id="PS50011">
    <property type="entry name" value="PROTEIN_KINASE_DOM"/>
    <property type="match status" value="1"/>
</dbReference>
<keyword evidence="8" id="KW-0723">Serine/threonine-protein kinase</keyword>
<feature type="transmembrane region" description="Helical" evidence="6">
    <location>
        <begin position="398"/>
        <end position="418"/>
    </location>
</feature>
<dbReference type="SUPFAM" id="SSF56112">
    <property type="entry name" value="Protein kinase-like (PK-like)"/>
    <property type="match status" value="1"/>
</dbReference>
<dbReference type="AlphaFoldDB" id="A0A017T6N8"/>